<accession>A0A4S3JR93</accession>
<dbReference type="PANTHER" id="PTHR33938:SF2">
    <property type="entry name" value="CARBOXYLIC ESTER HYDROLASE"/>
    <property type="match status" value="1"/>
</dbReference>
<dbReference type="EMBL" id="SOSA01000049">
    <property type="protein sequence ID" value="THC98279.1"/>
    <property type="molecule type" value="Genomic_DNA"/>
</dbReference>
<reference evidence="5 6" key="1">
    <citation type="submission" date="2019-03" db="EMBL/GenBank/DDBJ databases">
        <title>The genome sequence of a newly discovered highly antifungal drug resistant Aspergillus species, Aspergillus tanneri NIH 1004.</title>
        <authorList>
            <person name="Mounaud S."/>
            <person name="Singh I."/>
            <person name="Joardar V."/>
            <person name="Pakala S."/>
            <person name="Pakala S."/>
            <person name="Venepally P."/>
            <person name="Hoover J."/>
            <person name="Nierman W."/>
            <person name="Chung J."/>
            <person name="Losada L."/>
        </authorList>
    </citation>
    <scope>NUCLEOTIDE SEQUENCE [LARGE SCALE GENOMIC DNA]</scope>
    <source>
        <strain evidence="5 6">NIH1004</strain>
    </source>
</reference>
<dbReference type="AlphaFoldDB" id="A0A4S3JR93"/>
<evidence type="ECO:0000256" key="2">
    <source>
        <dbReference type="ARBA" id="ARBA00022729"/>
    </source>
</evidence>
<evidence type="ECO:0000256" key="1">
    <source>
        <dbReference type="ARBA" id="ARBA00022487"/>
    </source>
</evidence>
<keyword evidence="1" id="KW-0719">Serine esterase</keyword>
<dbReference type="Proteomes" id="UP000308092">
    <property type="component" value="Unassembled WGS sequence"/>
</dbReference>
<evidence type="ECO:0000313" key="6">
    <source>
        <dbReference type="Proteomes" id="UP000308092"/>
    </source>
</evidence>
<keyword evidence="3" id="KW-0378">Hydrolase</keyword>
<keyword evidence="2" id="KW-0732">Signal</keyword>
<evidence type="ECO:0000313" key="5">
    <source>
        <dbReference type="EMBL" id="THC98279.1"/>
    </source>
</evidence>
<proteinExistence type="predicted"/>
<keyword evidence="4" id="KW-1015">Disulfide bond</keyword>
<sequence length="304" mass="33213">MFQNQVLADAGRSVPTDFNFLVPTGNVWRILNLNRYIVLAFCPHCHAKKSYKYPINATPTFFSGLIPNNATLNYATYVAENGTFGDEWAAGNATSLPEGLMEVMVASRIGGFTNWPNVCQLLQHGFATVSTDTGHRSGHDGGSWALNSSEAAINCRWRSPPTLFANTTIAQSPTPTTPLALLEVVRVSRKSRSSRMTLMVPWLVPPAWWMNHLSPCNTWLSNHDLLANASHHVTLIQIAALAKEAMAQCDPEDGITNNIILNPKACKFNIDALSCSVSGSNVSVFFKRRSAKARKIGGQGLVLQ</sequence>
<protein>
    <submittedName>
        <fullName evidence="5">Uncharacterized protein</fullName>
    </submittedName>
</protein>
<dbReference type="PANTHER" id="PTHR33938">
    <property type="entry name" value="FERULOYL ESTERASE B-RELATED"/>
    <property type="match status" value="1"/>
</dbReference>
<dbReference type="VEuPathDB" id="FungiDB:EYZ11_002281"/>
<name>A0A4S3JR93_9EURO</name>
<organism evidence="5 6">
    <name type="scientific">Aspergillus tanneri</name>
    <dbReference type="NCBI Taxonomy" id="1220188"/>
    <lineage>
        <taxon>Eukaryota</taxon>
        <taxon>Fungi</taxon>
        <taxon>Dikarya</taxon>
        <taxon>Ascomycota</taxon>
        <taxon>Pezizomycotina</taxon>
        <taxon>Eurotiomycetes</taxon>
        <taxon>Eurotiomycetidae</taxon>
        <taxon>Eurotiales</taxon>
        <taxon>Aspergillaceae</taxon>
        <taxon>Aspergillus</taxon>
        <taxon>Aspergillus subgen. Circumdati</taxon>
    </lineage>
</organism>
<comment type="caution">
    <text evidence="5">The sequence shown here is derived from an EMBL/GenBank/DDBJ whole genome shotgun (WGS) entry which is preliminary data.</text>
</comment>
<gene>
    <name evidence="5" type="ORF">EYZ11_002281</name>
</gene>
<evidence type="ECO:0000256" key="4">
    <source>
        <dbReference type="ARBA" id="ARBA00023157"/>
    </source>
</evidence>
<dbReference type="GO" id="GO:0052689">
    <property type="term" value="F:carboxylic ester hydrolase activity"/>
    <property type="evidence" value="ECO:0007669"/>
    <property type="project" value="UniProtKB-KW"/>
</dbReference>
<dbReference type="STRING" id="1220188.A0A4S3JR93"/>
<dbReference type="InterPro" id="IPR011118">
    <property type="entry name" value="Tannase/feruloyl_esterase"/>
</dbReference>
<keyword evidence="6" id="KW-1185">Reference proteome</keyword>
<evidence type="ECO:0000256" key="3">
    <source>
        <dbReference type="ARBA" id="ARBA00022801"/>
    </source>
</evidence>